<dbReference type="PANTHER" id="PTHR37245">
    <property type="entry name" value="PAMP-INDUCED SECRETED PEPTIDE 1"/>
    <property type="match status" value="1"/>
</dbReference>
<keyword evidence="3" id="KW-1185">Reference proteome</keyword>
<name>A0AAP0ASN9_9ASPA</name>
<feature type="signal peptide" evidence="1">
    <location>
        <begin position="1"/>
        <end position="22"/>
    </location>
</feature>
<protein>
    <recommendedName>
        <fullName evidence="4">Transmembrane protein</fullName>
    </recommendedName>
</protein>
<dbReference type="InterPro" id="IPR040273">
    <property type="entry name" value="PIP1"/>
</dbReference>
<organism evidence="2 3">
    <name type="scientific">Platanthera zijinensis</name>
    <dbReference type="NCBI Taxonomy" id="2320716"/>
    <lineage>
        <taxon>Eukaryota</taxon>
        <taxon>Viridiplantae</taxon>
        <taxon>Streptophyta</taxon>
        <taxon>Embryophyta</taxon>
        <taxon>Tracheophyta</taxon>
        <taxon>Spermatophyta</taxon>
        <taxon>Magnoliopsida</taxon>
        <taxon>Liliopsida</taxon>
        <taxon>Asparagales</taxon>
        <taxon>Orchidaceae</taxon>
        <taxon>Orchidoideae</taxon>
        <taxon>Orchideae</taxon>
        <taxon>Orchidinae</taxon>
        <taxon>Platanthera</taxon>
    </lineage>
</organism>
<comment type="caution">
    <text evidence="2">The sequence shown here is derived from an EMBL/GenBank/DDBJ whole genome shotgun (WGS) entry which is preliminary data.</text>
</comment>
<dbReference type="GO" id="GO:0006952">
    <property type="term" value="P:defense response"/>
    <property type="evidence" value="ECO:0007669"/>
    <property type="project" value="InterPro"/>
</dbReference>
<feature type="chain" id="PRO_5042829298" description="Transmembrane protein" evidence="1">
    <location>
        <begin position="23"/>
        <end position="74"/>
    </location>
</feature>
<dbReference type="Proteomes" id="UP001418222">
    <property type="component" value="Unassembled WGS sequence"/>
</dbReference>
<evidence type="ECO:0000256" key="1">
    <source>
        <dbReference type="SAM" id="SignalP"/>
    </source>
</evidence>
<reference evidence="2 3" key="1">
    <citation type="journal article" date="2022" name="Nat. Plants">
        <title>Genomes of leafy and leafless Platanthera orchids illuminate the evolution of mycoheterotrophy.</title>
        <authorList>
            <person name="Li M.H."/>
            <person name="Liu K.W."/>
            <person name="Li Z."/>
            <person name="Lu H.C."/>
            <person name="Ye Q.L."/>
            <person name="Zhang D."/>
            <person name="Wang J.Y."/>
            <person name="Li Y.F."/>
            <person name="Zhong Z.M."/>
            <person name="Liu X."/>
            <person name="Yu X."/>
            <person name="Liu D.K."/>
            <person name="Tu X.D."/>
            <person name="Liu B."/>
            <person name="Hao Y."/>
            <person name="Liao X.Y."/>
            <person name="Jiang Y.T."/>
            <person name="Sun W.H."/>
            <person name="Chen J."/>
            <person name="Chen Y.Q."/>
            <person name="Ai Y."/>
            <person name="Zhai J.W."/>
            <person name="Wu S.S."/>
            <person name="Zhou Z."/>
            <person name="Hsiao Y.Y."/>
            <person name="Wu W.L."/>
            <person name="Chen Y.Y."/>
            <person name="Lin Y.F."/>
            <person name="Hsu J.L."/>
            <person name="Li C.Y."/>
            <person name="Wang Z.W."/>
            <person name="Zhao X."/>
            <person name="Zhong W.Y."/>
            <person name="Ma X.K."/>
            <person name="Ma L."/>
            <person name="Huang J."/>
            <person name="Chen G.Z."/>
            <person name="Huang M.Z."/>
            <person name="Huang L."/>
            <person name="Peng D.H."/>
            <person name="Luo Y.B."/>
            <person name="Zou S.Q."/>
            <person name="Chen S.P."/>
            <person name="Lan S."/>
            <person name="Tsai W.C."/>
            <person name="Van de Peer Y."/>
            <person name="Liu Z.J."/>
        </authorList>
    </citation>
    <scope>NUCLEOTIDE SEQUENCE [LARGE SCALE GENOMIC DNA]</scope>
    <source>
        <strain evidence="2">Lor287</strain>
    </source>
</reference>
<gene>
    <name evidence="2" type="ORF">KSP39_PZI023767</name>
</gene>
<dbReference type="PANTHER" id="PTHR37245:SF4">
    <property type="entry name" value="PAMP-INDUCED SECRETED PEPTIDE 1"/>
    <property type="match status" value="1"/>
</dbReference>
<sequence length="74" mass="7757">MSTRRKLLIVFAVVFLVVTVAAQSSAALRLMPPETYGGGRSHAAGLSVYEKAREVMSSWMARLPSGPSPGGGGH</sequence>
<accession>A0AAP0ASN9</accession>
<evidence type="ECO:0000313" key="3">
    <source>
        <dbReference type="Proteomes" id="UP001418222"/>
    </source>
</evidence>
<keyword evidence="1" id="KW-0732">Signal</keyword>
<dbReference type="EMBL" id="JBBWWQ010000021">
    <property type="protein sequence ID" value="KAK8913796.1"/>
    <property type="molecule type" value="Genomic_DNA"/>
</dbReference>
<evidence type="ECO:0000313" key="2">
    <source>
        <dbReference type="EMBL" id="KAK8913796.1"/>
    </source>
</evidence>
<dbReference type="AlphaFoldDB" id="A0AAP0ASN9"/>
<proteinExistence type="predicted"/>
<evidence type="ECO:0008006" key="4">
    <source>
        <dbReference type="Google" id="ProtNLM"/>
    </source>
</evidence>